<gene>
    <name evidence="8" type="ORF">G7K_3642-t1</name>
</gene>
<dbReference type="SUPFAM" id="SSF49599">
    <property type="entry name" value="TRAF domain-like"/>
    <property type="match status" value="2"/>
</dbReference>
<keyword evidence="1 4" id="KW-0479">Metal-binding</keyword>
<evidence type="ECO:0000256" key="5">
    <source>
        <dbReference type="SAM" id="MobiDB-lite"/>
    </source>
</evidence>
<dbReference type="OrthoDB" id="1630758at2759"/>
<evidence type="ECO:0008006" key="10">
    <source>
        <dbReference type="Google" id="ProtNLM"/>
    </source>
</evidence>
<dbReference type="PROSITE" id="PS50145">
    <property type="entry name" value="ZF_TRAF"/>
    <property type="match status" value="1"/>
</dbReference>
<dbReference type="SMART" id="SM00184">
    <property type="entry name" value="RING"/>
    <property type="match status" value="1"/>
</dbReference>
<feature type="domain" description="TRAF-type" evidence="7">
    <location>
        <begin position="155"/>
        <end position="200"/>
    </location>
</feature>
<reference evidence="8 9" key="2">
    <citation type="journal article" date="2014" name="J. Gen. Appl. Microbiol.">
        <title>The early diverging ascomycetous budding yeast Saitoella complicata has three histone deacetylases belonging to the Clr6, Hos2, and Rpd3 lineages.</title>
        <authorList>
            <person name="Nishida H."/>
            <person name="Matsumoto T."/>
            <person name="Kondo S."/>
            <person name="Hamamoto M."/>
            <person name="Yoshikawa H."/>
        </authorList>
    </citation>
    <scope>NUCLEOTIDE SEQUENCE [LARGE SCALE GENOMIC DNA]</scope>
    <source>
        <strain evidence="8 9">NRRL Y-17804</strain>
    </source>
</reference>
<dbReference type="STRING" id="698492.A0A0E9NI59"/>
<feature type="zinc finger region" description="TRAF-type" evidence="4">
    <location>
        <begin position="155"/>
        <end position="200"/>
    </location>
</feature>
<reference evidence="8 9" key="3">
    <citation type="journal article" date="2015" name="Genome Announc.">
        <title>Draft Genome Sequence of the Archiascomycetous Yeast Saitoella complicata.</title>
        <authorList>
            <person name="Yamauchi K."/>
            <person name="Kondo S."/>
            <person name="Hamamoto M."/>
            <person name="Takahashi Y."/>
            <person name="Ogura Y."/>
            <person name="Hayashi T."/>
            <person name="Nishida H."/>
        </authorList>
    </citation>
    <scope>NUCLEOTIDE SEQUENCE [LARGE SCALE GENOMIC DNA]</scope>
    <source>
        <strain evidence="8 9">NRRL Y-17804</strain>
    </source>
</reference>
<dbReference type="PROSITE" id="PS00518">
    <property type="entry name" value="ZF_RING_1"/>
    <property type="match status" value="1"/>
</dbReference>
<keyword evidence="9" id="KW-1185">Reference proteome</keyword>
<dbReference type="InterPro" id="IPR001293">
    <property type="entry name" value="Znf_TRAF"/>
</dbReference>
<comment type="caution">
    <text evidence="8">The sequence shown here is derived from an EMBL/GenBank/DDBJ whole genome shotgun (WGS) entry which is preliminary data.</text>
</comment>
<dbReference type="PANTHER" id="PTHR10131">
    <property type="entry name" value="TNF RECEPTOR ASSOCIATED FACTOR"/>
    <property type="match status" value="1"/>
</dbReference>
<accession>A0A0E9NI59</accession>
<dbReference type="Pfam" id="PF02176">
    <property type="entry name" value="zf-TRAF"/>
    <property type="match status" value="1"/>
</dbReference>
<dbReference type="PANTHER" id="PTHR10131:SF94">
    <property type="entry name" value="TNF RECEPTOR-ASSOCIATED FACTOR 4"/>
    <property type="match status" value="1"/>
</dbReference>
<protein>
    <recommendedName>
        <fullName evidence="10">RING-type domain-containing protein</fullName>
    </recommendedName>
</protein>
<dbReference type="AlphaFoldDB" id="A0A0E9NI59"/>
<dbReference type="GO" id="GO:0008270">
    <property type="term" value="F:zinc ion binding"/>
    <property type="evidence" value="ECO:0007669"/>
    <property type="project" value="UniProtKB-KW"/>
</dbReference>
<evidence type="ECO:0000256" key="1">
    <source>
        <dbReference type="ARBA" id="ARBA00022723"/>
    </source>
</evidence>
<feature type="compositionally biased region" description="Basic and acidic residues" evidence="5">
    <location>
        <begin position="344"/>
        <end position="358"/>
    </location>
</feature>
<feature type="domain" description="RING-type" evidence="6">
    <location>
        <begin position="21"/>
        <end position="59"/>
    </location>
</feature>
<dbReference type="SUPFAM" id="SSF57850">
    <property type="entry name" value="RING/U-box"/>
    <property type="match status" value="1"/>
</dbReference>
<dbReference type="EMBL" id="BACD03000023">
    <property type="protein sequence ID" value="GAO49493.1"/>
    <property type="molecule type" value="Genomic_DNA"/>
</dbReference>
<keyword evidence="2 4" id="KW-0863">Zinc-finger</keyword>
<evidence type="ECO:0000313" key="9">
    <source>
        <dbReference type="Proteomes" id="UP000033140"/>
    </source>
</evidence>
<evidence type="ECO:0000313" key="8">
    <source>
        <dbReference type="EMBL" id="GAO49493.1"/>
    </source>
</evidence>
<dbReference type="PROSITE" id="PS50089">
    <property type="entry name" value="ZF_RING_2"/>
    <property type="match status" value="1"/>
</dbReference>
<evidence type="ECO:0000259" key="7">
    <source>
        <dbReference type="PROSITE" id="PS50145"/>
    </source>
</evidence>
<evidence type="ECO:0000256" key="2">
    <source>
        <dbReference type="ARBA" id="ARBA00022771"/>
    </source>
</evidence>
<dbReference type="Gene3D" id="3.30.40.10">
    <property type="entry name" value="Zinc/RING finger domain, C3HC4 (zinc finger)"/>
    <property type="match status" value="2"/>
</dbReference>
<proteinExistence type="predicted"/>
<feature type="region of interest" description="Disordered" evidence="5">
    <location>
        <begin position="325"/>
        <end position="358"/>
    </location>
</feature>
<evidence type="ECO:0000259" key="6">
    <source>
        <dbReference type="PROSITE" id="PS50089"/>
    </source>
</evidence>
<evidence type="ECO:0000256" key="3">
    <source>
        <dbReference type="ARBA" id="ARBA00022833"/>
    </source>
</evidence>
<dbReference type="InterPro" id="IPR013083">
    <property type="entry name" value="Znf_RING/FYVE/PHD"/>
</dbReference>
<sequence length="365" mass="40905">MTMTERHEYQYADAVSDHFMCPVCRSVLVEPVQTRCGHIFCTPCIESALSHSRTCPVDRAALTQSDLLPAPKIIANIVNELLVVCPNQSEGCPNVLQRQLLGTHLEKECDYAWVLCPGAECDEMVLRKDLSGDGECAHEMEMCEMCKRIIRDNEAHVSICPAVEVSCRYCSTHIQRGDLDAHLSGCPEAVSTCPAEDVGCPWTGPRRELSDHTLLCTLVLIAPALRTQASRISALESENHRLRSSLHSLSQPPLDPSLTREFETLVLDQERLRNDVASMDMQNRMFVMNEGIRMREEVQELRTAVWQLKAQVHWLMVDRERRMGSAGVGIPSSRPGSSELGGHGQERGEPPRRLNDNLRQLDVKL</sequence>
<dbReference type="InterPro" id="IPR017907">
    <property type="entry name" value="Znf_RING_CS"/>
</dbReference>
<name>A0A0E9NI59_SAICN</name>
<dbReference type="Pfam" id="PF13923">
    <property type="entry name" value="zf-C3HC4_2"/>
    <property type="match status" value="1"/>
</dbReference>
<dbReference type="OMA" id="PLTTICG"/>
<dbReference type="InterPro" id="IPR001841">
    <property type="entry name" value="Znf_RING"/>
</dbReference>
<dbReference type="RefSeq" id="XP_019023226.1">
    <property type="nucleotide sequence ID" value="XM_019167785.1"/>
</dbReference>
<reference evidence="8 9" key="1">
    <citation type="journal article" date="2011" name="J. Gen. Appl. Microbiol.">
        <title>Draft genome sequencing of the enigmatic yeast Saitoella complicata.</title>
        <authorList>
            <person name="Nishida H."/>
            <person name="Hamamoto M."/>
            <person name="Sugiyama J."/>
        </authorList>
    </citation>
    <scope>NUCLEOTIDE SEQUENCE [LARGE SCALE GENOMIC DNA]</scope>
    <source>
        <strain evidence="8 9">NRRL Y-17804</strain>
    </source>
</reference>
<dbReference type="Proteomes" id="UP000033140">
    <property type="component" value="Unassembled WGS sequence"/>
</dbReference>
<evidence type="ECO:0000256" key="4">
    <source>
        <dbReference type="PROSITE-ProRule" id="PRU00207"/>
    </source>
</evidence>
<organism evidence="8 9">
    <name type="scientific">Saitoella complicata (strain BCRC 22490 / CBS 7301 / JCM 7358 / NBRC 10748 / NRRL Y-17804)</name>
    <dbReference type="NCBI Taxonomy" id="698492"/>
    <lineage>
        <taxon>Eukaryota</taxon>
        <taxon>Fungi</taxon>
        <taxon>Dikarya</taxon>
        <taxon>Ascomycota</taxon>
        <taxon>Taphrinomycotina</taxon>
        <taxon>Taphrinomycotina incertae sedis</taxon>
        <taxon>Saitoella</taxon>
    </lineage>
</organism>
<keyword evidence="3 4" id="KW-0862">Zinc</keyword>